<dbReference type="EMBL" id="PTQZ01000130">
    <property type="protein sequence ID" value="PQA41703.1"/>
    <property type="molecule type" value="Genomic_DNA"/>
</dbReference>
<protein>
    <submittedName>
        <fullName evidence="2">Transcription antitermination regulator</fullName>
    </submittedName>
</protein>
<proteinExistence type="predicted"/>
<dbReference type="Proteomes" id="UP000243900">
    <property type="component" value="Unassembled WGS sequence"/>
</dbReference>
<dbReference type="InterPro" id="IPR005561">
    <property type="entry name" value="ANTAR"/>
</dbReference>
<dbReference type="AlphaFoldDB" id="A0A2P6AS71"/>
<feature type="domain" description="ANTAR" evidence="1">
    <location>
        <begin position="75"/>
        <end position="136"/>
    </location>
</feature>
<organism evidence="2 3">
    <name type="scientific">Amnimonas aquatica</name>
    <dbReference type="NCBI Taxonomy" id="2094561"/>
    <lineage>
        <taxon>Bacteria</taxon>
        <taxon>Pseudomonadati</taxon>
        <taxon>Pseudomonadota</taxon>
        <taxon>Gammaproteobacteria</taxon>
        <taxon>Moraxellales</taxon>
        <taxon>Moraxellaceae</taxon>
        <taxon>Amnimonas</taxon>
    </lineage>
</organism>
<dbReference type="SMART" id="SM01012">
    <property type="entry name" value="ANTAR"/>
    <property type="match status" value="1"/>
</dbReference>
<dbReference type="PROSITE" id="PS50921">
    <property type="entry name" value="ANTAR"/>
    <property type="match status" value="1"/>
</dbReference>
<dbReference type="InterPro" id="IPR036388">
    <property type="entry name" value="WH-like_DNA-bd_sf"/>
</dbReference>
<gene>
    <name evidence="2" type="ORF">C5O18_06215</name>
</gene>
<evidence type="ECO:0000259" key="1">
    <source>
        <dbReference type="PROSITE" id="PS50921"/>
    </source>
</evidence>
<dbReference type="Pfam" id="PF03861">
    <property type="entry name" value="ANTAR"/>
    <property type="match status" value="1"/>
</dbReference>
<feature type="non-terminal residue" evidence="2">
    <location>
        <position position="1"/>
    </location>
</feature>
<dbReference type="GO" id="GO:0003723">
    <property type="term" value="F:RNA binding"/>
    <property type="evidence" value="ECO:0007669"/>
    <property type="project" value="InterPro"/>
</dbReference>
<dbReference type="Gene3D" id="1.10.10.10">
    <property type="entry name" value="Winged helix-like DNA-binding domain superfamily/Winged helix DNA-binding domain"/>
    <property type="match status" value="1"/>
</dbReference>
<sequence>ASLQQQCRRQVVSAGSALENHRLLARQLAEQAPPADQPVWFSVREHVMDLRESQVPGLQMDRAILALLQAQQQRLQQLSDELREARLGLAERRRIEQAKQLLMQRQQLSEQAAYERLRRTAMDHGARLIDVAEQLLARG</sequence>
<evidence type="ECO:0000313" key="2">
    <source>
        <dbReference type="EMBL" id="PQA41703.1"/>
    </source>
</evidence>
<dbReference type="InterPro" id="IPR011006">
    <property type="entry name" value="CheY-like_superfamily"/>
</dbReference>
<dbReference type="RefSeq" id="WP_146089241.1">
    <property type="nucleotide sequence ID" value="NZ_PTQZ01000130.1"/>
</dbReference>
<name>A0A2P6AS71_9GAMM</name>
<comment type="caution">
    <text evidence="2">The sequence shown here is derived from an EMBL/GenBank/DDBJ whole genome shotgun (WGS) entry which is preliminary data.</text>
</comment>
<keyword evidence="3" id="KW-1185">Reference proteome</keyword>
<accession>A0A2P6AS71</accession>
<evidence type="ECO:0000313" key="3">
    <source>
        <dbReference type="Proteomes" id="UP000243900"/>
    </source>
</evidence>
<dbReference type="OrthoDB" id="9782798at2"/>
<reference evidence="3" key="1">
    <citation type="submission" date="2018-02" db="EMBL/GenBank/DDBJ databases">
        <title>Genome sequencing of Solimonas sp. HR-BB.</title>
        <authorList>
            <person name="Lee Y."/>
            <person name="Jeon C.O."/>
        </authorList>
    </citation>
    <scope>NUCLEOTIDE SEQUENCE [LARGE SCALE GENOMIC DNA]</scope>
    <source>
        <strain evidence="3">HR-E</strain>
    </source>
</reference>
<dbReference type="SUPFAM" id="SSF52172">
    <property type="entry name" value="CheY-like"/>
    <property type="match status" value="1"/>
</dbReference>